<dbReference type="EMBL" id="JAPEQW010000049">
    <property type="protein sequence ID" value="MCW8041110.1"/>
    <property type="molecule type" value="Genomic_DNA"/>
</dbReference>
<evidence type="ECO:0000313" key="4">
    <source>
        <dbReference type="Proteomes" id="UP001209682"/>
    </source>
</evidence>
<comment type="caution">
    <text evidence="3">The sequence shown here is derived from an EMBL/GenBank/DDBJ whole genome shotgun (WGS) entry which is preliminary data.</text>
</comment>
<evidence type="ECO:0000313" key="3">
    <source>
        <dbReference type="EMBL" id="MCW8041110.1"/>
    </source>
</evidence>
<proteinExistence type="predicted"/>
<accession>A0ABT3NNH2</accession>
<feature type="region of interest" description="Disordered" evidence="1">
    <location>
        <begin position="76"/>
        <end position="97"/>
    </location>
</feature>
<reference evidence="3 4" key="1">
    <citation type="submission" date="2022-11" db="EMBL/GenBank/DDBJ databases">
        <title>Acinetobacter entericus sp. nov., isolated from the gut of the plastic-eating larvae of the Coleoptera insect Zophobas atratus.</title>
        <authorList>
            <person name="Dong X."/>
            <person name="Yang Y."/>
        </authorList>
    </citation>
    <scope>NUCLEOTIDE SEQUENCE [LARGE SCALE GENOMIC DNA]</scope>
    <source>
        <strain evidence="3 4">BIT-DXN8</strain>
        <plasmid evidence="3">unnamed1</plasmid>
    </source>
</reference>
<keyword evidence="4" id="KW-1185">Reference proteome</keyword>
<keyword evidence="2" id="KW-0472">Membrane</keyword>
<feature type="transmembrane region" description="Helical" evidence="2">
    <location>
        <begin position="9"/>
        <end position="26"/>
    </location>
</feature>
<evidence type="ECO:0000256" key="2">
    <source>
        <dbReference type="SAM" id="Phobius"/>
    </source>
</evidence>
<keyword evidence="2" id="KW-0812">Transmembrane</keyword>
<feature type="compositionally biased region" description="Polar residues" evidence="1">
    <location>
        <begin position="80"/>
        <end position="97"/>
    </location>
</feature>
<name>A0ABT3NNH2_9GAMM</name>
<organism evidence="3 4">
    <name type="scientific">Acinetobacter entericus</name>
    <dbReference type="NCBI Taxonomy" id="2989714"/>
    <lineage>
        <taxon>Bacteria</taxon>
        <taxon>Pseudomonadati</taxon>
        <taxon>Pseudomonadota</taxon>
        <taxon>Gammaproteobacteria</taxon>
        <taxon>Moraxellales</taxon>
        <taxon>Moraxellaceae</taxon>
        <taxon>Acinetobacter</taxon>
    </lineage>
</organism>
<gene>
    <name evidence="3" type="ORF">OKC24_18455</name>
</gene>
<dbReference type="Proteomes" id="UP001209682">
    <property type="component" value="Unassembled WGS sequence"/>
</dbReference>
<evidence type="ECO:0000256" key="1">
    <source>
        <dbReference type="SAM" id="MobiDB-lite"/>
    </source>
</evidence>
<geneLocation type="plasmid" evidence="3">
    <name>unnamed1</name>
</geneLocation>
<sequence length="97" mass="11171">MSRGIKKQLSFFLIVICGVGIYNYIATRQKQNNEVNVDVQQRERDFMEKRAEYIHKHGDTSTADQEIQKELALRRGHSLIDSSSSIKNAQDTKQSVE</sequence>
<dbReference type="RefSeq" id="WP_010111322.1">
    <property type="nucleotide sequence ID" value="NZ_JAPEQW010000049.1"/>
</dbReference>
<protein>
    <submittedName>
        <fullName evidence="3">Uncharacterized protein</fullName>
    </submittedName>
</protein>
<keyword evidence="3" id="KW-0614">Plasmid</keyword>
<keyword evidence="2" id="KW-1133">Transmembrane helix</keyword>